<dbReference type="Proteomes" id="UP000011885">
    <property type="component" value="Unassembled WGS sequence"/>
</dbReference>
<evidence type="ECO:0000313" key="2">
    <source>
        <dbReference type="Proteomes" id="UP000011885"/>
    </source>
</evidence>
<organism evidence="1 2">
    <name type="scientific">Rhodopirellula sallentina SM41</name>
    <dbReference type="NCBI Taxonomy" id="1263870"/>
    <lineage>
        <taxon>Bacteria</taxon>
        <taxon>Pseudomonadati</taxon>
        <taxon>Planctomycetota</taxon>
        <taxon>Planctomycetia</taxon>
        <taxon>Pirellulales</taxon>
        <taxon>Pirellulaceae</taxon>
        <taxon>Rhodopirellula</taxon>
    </lineage>
</organism>
<name>M5TUS7_9BACT</name>
<reference evidence="1 2" key="1">
    <citation type="journal article" date="2013" name="Mar. Genomics">
        <title>Expression of sulfatases in Rhodopirellula baltica and the diversity of sulfatases in the genus Rhodopirellula.</title>
        <authorList>
            <person name="Wegner C.E."/>
            <person name="Richter-Heitmann T."/>
            <person name="Klindworth A."/>
            <person name="Klockow C."/>
            <person name="Richter M."/>
            <person name="Achstetter T."/>
            <person name="Glockner F.O."/>
            <person name="Harder J."/>
        </authorList>
    </citation>
    <scope>NUCLEOTIDE SEQUENCE [LARGE SCALE GENOMIC DNA]</scope>
    <source>
        <strain evidence="1 2">SM41</strain>
    </source>
</reference>
<protein>
    <submittedName>
        <fullName evidence="1">Uncharacterized protein</fullName>
    </submittedName>
</protein>
<dbReference type="AlphaFoldDB" id="M5TUS7"/>
<proteinExistence type="predicted"/>
<evidence type="ECO:0000313" key="1">
    <source>
        <dbReference type="EMBL" id="EMI52947.1"/>
    </source>
</evidence>
<dbReference type="EMBL" id="ANOH01000398">
    <property type="protein sequence ID" value="EMI52947.1"/>
    <property type="molecule type" value="Genomic_DNA"/>
</dbReference>
<accession>M5TUS7</accession>
<gene>
    <name evidence="1" type="ORF">RSSM_05616</name>
</gene>
<sequence>MRHDQEFEFNAVAKVAKTFGDSRAFPKLLASFATFEVCFDRSRGLTRPS</sequence>
<keyword evidence="2" id="KW-1185">Reference proteome</keyword>
<comment type="caution">
    <text evidence="1">The sequence shown here is derived from an EMBL/GenBank/DDBJ whole genome shotgun (WGS) entry which is preliminary data.</text>
</comment>